<keyword evidence="6 8" id="KW-0472">Membrane</keyword>
<dbReference type="Pfam" id="PF04999">
    <property type="entry name" value="FtsL"/>
    <property type="match status" value="1"/>
</dbReference>
<dbReference type="Proteomes" id="UP000054529">
    <property type="component" value="Unassembled WGS sequence"/>
</dbReference>
<feature type="transmembrane region" description="Helical" evidence="8">
    <location>
        <begin position="20"/>
        <end position="41"/>
    </location>
</feature>
<evidence type="ECO:0000256" key="5">
    <source>
        <dbReference type="ARBA" id="ARBA00022989"/>
    </source>
</evidence>
<dbReference type="InterPro" id="IPR011922">
    <property type="entry name" value="Cell_div_FtsL"/>
</dbReference>
<dbReference type="RefSeq" id="WP_039719545.1">
    <property type="nucleotide sequence ID" value="NZ_AWXV01000002.1"/>
</dbReference>
<keyword evidence="7" id="KW-0131">Cell cycle</keyword>
<evidence type="ECO:0000313" key="10">
    <source>
        <dbReference type="Proteomes" id="UP000054529"/>
    </source>
</evidence>
<organism evidence="9 10">
    <name type="scientific">Candidatus Riesia pediculischaeffi PTSU</name>
    <dbReference type="NCBI Taxonomy" id="1401651"/>
    <lineage>
        <taxon>Bacteria</taxon>
        <taxon>Pseudomonadati</taxon>
        <taxon>Pseudomonadota</taxon>
        <taxon>Gammaproteobacteria</taxon>
        <taxon>Enterobacterales</taxon>
        <taxon>Enterobacteriaceae</taxon>
        <taxon>Candidatus Riesia</taxon>
    </lineage>
</organism>
<name>A0A0C1V6W6_9ENTR</name>
<evidence type="ECO:0000256" key="4">
    <source>
        <dbReference type="ARBA" id="ARBA00022692"/>
    </source>
</evidence>
<gene>
    <name evidence="9" type="ORF">P689_119155</name>
</gene>
<evidence type="ECO:0000256" key="7">
    <source>
        <dbReference type="ARBA" id="ARBA00023306"/>
    </source>
</evidence>
<keyword evidence="2" id="KW-1003">Cell membrane</keyword>
<keyword evidence="4 8" id="KW-0812">Transmembrane</keyword>
<dbReference type="GO" id="GO:0005886">
    <property type="term" value="C:plasma membrane"/>
    <property type="evidence" value="ECO:0007669"/>
    <property type="project" value="UniProtKB-SubCell"/>
</dbReference>
<comment type="subcellular location">
    <subcellularLocation>
        <location evidence="1">Cell membrane</location>
        <topology evidence="1">Single-pass type II membrane protein</topology>
    </subcellularLocation>
</comment>
<dbReference type="EMBL" id="AWXV01000002">
    <property type="protein sequence ID" value="KIE64184.1"/>
    <property type="molecule type" value="Genomic_DNA"/>
</dbReference>
<comment type="caution">
    <text evidence="9">The sequence shown here is derived from an EMBL/GenBank/DDBJ whole genome shotgun (WGS) entry which is preliminary data.</text>
</comment>
<keyword evidence="3" id="KW-0132">Cell division</keyword>
<keyword evidence="5 8" id="KW-1133">Transmembrane helix</keyword>
<evidence type="ECO:0000256" key="3">
    <source>
        <dbReference type="ARBA" id="ARBA00022618"/>
    </source>
</evidence>
<evidence type="ECO:0000256" key="2">
    <source>
        <dbReference type="ARBA" id="ARBA00022475"/>
    </source>
</evidence>
<protein>
    <submittedName>
        <fullName evidence="9">Uncharacterized protein</fullName>
    </submittedName>
</protein>
<evidence type="ECO:0000313" key="9">
    <source>
        <dbReference type="EMBL" id="KIE64184.1"/>
    </source>
</evidence>
<sequence>MKRNNSLTRMIATDILNMNFFNLLLFILIIITLIEIFKVNYQVKLLTIKKYQEIKKGVLLQSEEDNLFFKKIITEHSKK</sequence>
<dbReference type="AlphaFoldDB" id="A0A0C1V6W6"/>
<dbReference type="HOGENOM" id="CLU_2599525_0_0_6"/>
<proteinExistence type="predicted"/>
<evidence type="ECO:0000256" key="8">
    <source>
        <dbReference type="SAM" id="Phobius"/>
    </source>
</evidence>
<evidence type="ECO:0000256" key="6">
    <source>
        <dbReference type="ARBA" id="ARBA00023136"/>
    </source>
</evidence>
<dbReference type="GO" id="GO:0051301">
    <property type="term" value="P:cell division"/>
    <property type="evidence" value="ECO:0007669"/>
    <property type="project" value="UniProtKB-KW"/>
</dbReference>
<evidence type="ECO:0000256" key="1">
    <source>
        <dbReference type="ARBA" id="ARBA00004401"/>
    </source>
</evidence>
<reference evidence="9 10" key="1">
    <citation type="journal article" date="2014" name="G3 (Bethesda)">
        <title>Genome sequence of Candidatus Riesia pediculischaeffi, endosymbiont of chimpanzee lice, and genomic comparison of recently acquired endosymbionts from human and chimpanzee lice.</title>
        <authorList>
            <person name="Boyd B.M."/>
            <person name="Allen J.M."/>
            <person name="de Crecy-Lagard V."/>
            <person name="Reed D.L."/>
        </authorList>
    </citation>
    <scope>NUCLEOTIDE SEQUENCE [LARGE SCALE GENOMIC DNA]</scope>
    <source>
        <strain evidence="9 10">PTSU</strain>
    </source>
</reference>
<accession>A0A0C1V6W6</accession>